<evidence type="ECO:0000313" key="1">
    <source>
        <dbReference type="EMBL" id="CAG6679072.1"/>
    </source>
</evidence>
<reference evidence="1" key="1">
    <citation type="submission" date="2021-05" db="EMBL/GenBank/DDBJ databases">
        <authorList>
            <person name="Alioto T."/>
            <person name="Alioto T."/>
            <person name="Gomez Garrido J."/>
        </authorList>
    </citation>
    <scope>NUCLEOTIDE SEQUENCE</scope>
</reference>
<sequence length="104" mass="11907">MDNEMLARIIAIVHGGNFRHQEPHQHPDPHQRQDLPLATLCPTSTPCLTHENKTAVPPLLQSYILLLLLFLLELPTSSKLEYETKSKRLSNIVKVHFNSYIMVI</sequence>
<dbReference type="AlphaFoldDB" id="A0A8D8T441"/>
<name>A0A8D8T441_9HEMI</name>
<proteinExistence type="predicted"/>
<protein>
    <submittedName>
        <fullName evidence="1">Uncharacterized protein</fullName>
    </submittedName>
</protein>
<dbReference type="EMBL" id="HBUF01248010">
    <property type="protein sequence ID" value="CAG6679072.1"/>
    <property type="molecule type" value="Transcribed_RNA"/>
</dbReference>
<organism evidence="1">
    <name type="scientific">Cacopsylla melanoneura</name>
    <dbReference type="NCBI Taxonomy" id="428564"/>
    <lineage>
        <taxon>Eukaryota</taxon>
        <taxon>Metazoa</taxon>
        <taxon>Ecdysozoa</taxon>
        <taxon>Arthropoda</taxon>
        <taxon>Hexapoda</taxon>
        <taxon>Insecta</taxon>
        <taxon>Pterygota</taxon>
        <taxon>Neoptera</taxon>
        <taxon>Paraneoptera</taxon>
        <taxon>Hemiptera</taxon>
        <taxon>Sternorrhyncha</taxon>
        <taxon>Psylloidea</taxon>
        <taxon>Psyllidae</taxon>
        <taxon>Psyllinae</taxon>
        <taxon>Cacopsylla</taxon>
    </lineage>
</organism>
<dbReference type="EMBL" id="HBUF01248012">
    <property type="protein sequence ID" value="CAG6679073.1"/>
    <property type="molecule type" value="Transcribed_RNA"/>
</dbReference>
<accession>A0A8D8T441</accession>